<dbReference type="EMBL" id="CAKOGP040002043">
    <property type="protein sequence ID" value="CAJ1960054.1"/>
    <property type="molecule type" value="Genomic_DNA"/>
</dbReference>
<accession>A0AAD2G288</accession>
<dbReference type="AlphaFoldDB" id="A0AAD2G288"/>
<feature type="compositionally biased region" description="Polar residues" evidence="1">
    <location>
        <begin position="83"/>
        <end position="93"/>
    </location>
</feature>
<evidence type="ECO:0000313" key="3">
    <source>
        <dbReference type="Proteomes" id="UP001295423"/>
    </source>
</evidence>
<comment type="caution">
    <text evidence="2">The sequence shown here is derived from an EMBL/GenBank/DDBJ whole genome shotgun (WGS) entry which is preliminary data.</text>
</comment>
<evidence type="ECO:0000256" key="1">
    <source>
        <dbReference type="SAM" id="MobiDB-lite"/>
    </source>
</evidence>
<protein>
    <submittedName>
        <fullName evidence="2">Uncharacterized protein</fullName>
    </submittedName>
</protein>
<gene>
    <name evidence="2" type="ORF">CYCCA115_LOCUS18470</name>
</gene>
<proteinExistence type="predicted"/>
<reference evidence="2" key="1">
    <citation type="submission" date="2023-08" db="EMBL/GenBank/DDBJ databases">
        <authorList>
            <person name="Audoor S."/>
            <person name="Bilcke G."/>
        </authorList>
    </citation>
    <scope>NUCLEOTIDE SEQUENCE</scope>
</reference>
<sequence>MYEQDHDTSRGNDEIDDQLTKLIDELQQMKNSKDEIQRVLESDNEDENKSEGERQDSDKESIPSSHGHDSDDEDNDKGGDDTPTLQATQTRSP</sequence>
<keyword evidence="3" id="KW-1185">Reference proteome</keyword>
<name>A0AAD2G288_9STRA</name>
<feature type="region of interest" description="Disordered" evidence="1">
    <location>
        <begin position="30"/>
        <end position="93"/>
    </location>
</feature>
<dbReference type="Proteomes" id="UP001295423">
    <property type="component" value="Unassembled WGS sequence"/>
</dbReference>
<evidence type="ECO:0000313" key="2">
    <source>
        <dbReference type="EMBL" id="CAJ1960054.1"/>
    </source>
</evidence>
<organism evidence="2 3">
    <name type="scientific">Cylindrotheca closterium</name>
    <dbReference type="NCBI Taxonomy" id="2856"/>
    <lineage>
        <taxon>Eukaryota</taxon>
        <taxon>Sar</taxon>
        <taxon>Stramenopiles</taxon>
        <taxon>Ochrophyta</taxon>
        <taxon>Bacillariophyta</taxon>
        <taxon>Bacillariophyceae</taxon>
        <taxon>Bacillariophycidae</taxon>
        <taxon>Bacillariales</taxon>
        <taxon>Bacillariaceae</taxon>
        <taxon>Cylindrotheca</taxon>
    </lineage>
</organism>
<feature type="compositionally biased region" description="Basic and acidic residues" evidence="1">
    <location>
        <begin position="31"/>
        <end position="69"/>
    </location>
</feature>